<dbReference type="Proteomes" id="UP000034607">
    <property type="component" value="Unassembled WGS sequence"/>
</dbReference>
<feature type="region of interest" description="Disordered" evidence="1">
    <location>
        <begin position="86"/>
        <end position="116"/>
    </location>
</feature>
<evidence type="ECO:0000313" key="4">
    <source>
        <dbReference type="Proteomes" id="UP000034607"/>
    </source>
</evidence>
<evidence type="ECO:0000256" key="1">
    <source>
        <dbReference type="SAM" id="MobiDB-lite"/>
    </source>
</evidence>
<organism evidence="3 4">
    <name type="scientific">Candidatus Amesbacteria bacterium GW2011_GWA2_47_11</name>
    <dbReference type="NCBI Taxonomy" id="1618357"/>
    <lineage>
        <taxon>Bacteria</taxon>
        <taxon>Candidatus Amesiibacteriota</taxon>
    </lineage>
</organism>
<gene>
    <name evidence="3" type="ORF">UX78_C0004G0009</name>
</gene>
<dbReference type="AlphaFoldDB" id="A0A0G1TRB5"/>
<dbReference type="EMBL" id="LCNM01000004">
    <property type="protein sequence ID" value="KKU56683.1"/>
    <property type="molecule type" value="Genomic_DNA"/>
</dbReference>
<accession>A0A0G1TRB5</accession>
<keyword evidence="2" id="KW-0812">Transmembrane</keyword>
<feature type="transmembrane region" description="Helical" evidence="2">
    <location>
        <begin position="6"/>
        <end position="31"/>
    </location>
</feature>
<sequence length="116" mass="13377">MTLFVQLLLAVVVTTLTFLIAFVSIQVFHILHEFRLTLRRINRILEHTQTLSETAARPITAVNEFYSEVKELVDVTQDQIIAQTPDRVISPPKTKNESPRNRPRLFRRSGLPLRPS</sequence>
<evidence type="ECO:0000313" key="3">
    <source>
        <dbReference type="EMBL" id="KKU56683.1"/>
    </source>
</evidence>
<keyword evidence="2" id="KW-1133">Transmembrane helix</keyword>
<protein>
    <submittedName>
        <fullName evidence="3">Uncharacterized protein</fullName>
    </submittedName>
</protein>
<name>A0A0G1TRB5_9BACT</name>
<proteinExistence type="predicted"/>
<evidence type="ECO:0000256" key="2">
    <source>
        <dbReference type="SAM" id="Phobius"/>
    </source>
</evidence>
<reference evidence="3 4" key="1">
    <citation type="journal article" date="2015" name="Nature">
        <title>rRNA introns, odd ribosomes, and small enigmatic genomes across a large radiation of phyla.</title>
        <authorList>
            <person name="Brown C.T."/>
            <person name="Hug L.A."/>
            <person name="Thomas B.C."/>
            <person name="Sharon I."/>
            <person name="Castelle C.J."/>
            <person name="Singh A."/>
            <person name="Wilkins M.J."/>
            <person name="Williams K.H."/>
            <person name="Banfield J.F."/>
        </authorList>
    </citation>
    <scope>NUCLEOTIDE SEQUENCE [LARGE SCALE GENOMIC DNA]</scope>
</reference>
<keyword evidence="2" id="KW-0472">Membrane</keyword>
<comment type="caution">
    <text evidence="3">The sequence shown here is derived from an EMBL/GenBank/DDBJ whole genome shotgun (WGS) entry which is preliminary data.</text>
</comment>